<dbReference type="EMBL" id="QDEB01040752">
    <property type="protein sequence ID" value="RZC38710.1"/>
    <property type="molecule type" value="Genomic_DNA"/>
</dbReference>
<dbReference type="GO" id="GO:0003723">
    <property type="term" value="F:RNA binding"/>
    <property type="evidence" value="ECO:0007669"/>
    <property type="project" value="UniProtKB-KW"/>
</dbReference>
<gene>
    <name evidence="8" type="ORF">BDFB_012649</name>
</gene>
<evidence type="ECO:0000256" key="4">
    <source>
        <dbReference type="ARBA" id="ARBA00022884"/>
    </source>
</evidence>
<reference evidence="8 9" key="1">
    <citation type="submission" date="2017-03" db="EMBL/GenBank/DDBJ databases">
        <title>Genome of the blue death feigning beetle - Asbolus verrucosus.</title>
        <authorList>
            <person name="Rider S.D."/>
        </authorList>
    </citation>
    <scope>NUCLEOTIDE SEQUENCE [LARGE SCALE GENOMIC DNA]</scope>
    <source>
        <strain evidence="8">Butters</strain>
        <tissue evidence="8">Head and leg muscle</tissue>
    </source>
</reference>
<organism evidence="8 9">
    <name type="scientific">Asbolus verrucosus</name>
    <name type="common">Desert ironclad beetle</name>
    <dbReference type="NCBI Taxonomy" id="1661398"/>
    <lineage>
        <taxon>Eukaryota</taxon>
        <taxon>Metazoa</taxon>
        <taxon>Ecdysozoa</taxon>
        <taxon>Arthropoda</taxon>
        <taxon>Hexapoda</taxon>
        <taxon>Insecta</taxon>
        <taxon>Pterygota</taxon>
        <taxon>Neoptera</taxon>
        <taxon>Endopterygota</taxon>
        <taxon>Coleoptera</taxon>
        <taxon>Polyphaga</taxon>
        <taxon>Cucujiformia</taxon>
        <taxon>Tenebrionidae</taxon>
        <taxon>Pimeliinae</taxon>
        <taxon>Asbolus</taxon>
    </lineage>
</organism>
<accession>A0A482W0W1</accession>
<evidence type="ECO:0000256" key="3">
    <source>
        <dbReference type="ARBA" id="ARBA00022490"/>
    </source>
</evidence>
<protein>
    <submittedName>
        <fullName evidence="8">Argonaute-3</fullName>
    </submittedName>
</protein>
<dbReference type="InterPro" id="IPR036085">
    <property type="entry name" value="PAZ_dom_sf"/>
</dbReference>
<feature type="domain" description="PAZ" evidence="7">
    <location>
        <begin position="172"/>
        <end position="283"/>
    </location>
</feature>
<evidence type="ECO:0000256" key="5">
    <source>
        <dbReference type="ARBA" id="ARBA00023158"/>
    </source>
</evidence>
<comment type="caution">
    <text evidence="8">The sequence shown here is derived from an EMBL/GenBank/DDBJ whole genome shotgun (WGS) entry which is preliminary data.</text>
</comment>
<dbReference type="AlphaFoldDB" id="A0A482W0W1"/>
<dbReference type="InterPro" id="IPR003100">
    <property type="entry name" value="PAZ_dom"/>
</dbReference>
<keyword evidence="4" id="KW-0694">RNA-binding</keyword>
<evidence type="ECO:0000313" key="8">
    <source>
        <dbReference type="EMBL" id="RZC38710.1"/>
    </source>
</evidence>
<evidence type="ECO:0000256" key="6">
    <source>
        <dbReference type="ARBA" id="ARBA00038291"/>
    </source>
</evidence>
<evidence type="ECO:0000256" key="2">
    <source>
        <dbReference type="ARBA" id="ARBA00022473"/>
    </source>
</evidence>
<evidence type="ECO:0000259" key="7">
    <source>
        <dbReference type="PROSITE" id="PS50821"/>
    </source>
</evidence>
<comment type="similarity">
    <text evidence="6">Belongs to the argonaute family. Piwi subfamily.</text>
</comment>
<dbReference type="Pfam" id="PF02170">
    <property type="entry name" value="PAZ"/>
    <property type="match status" value="1"/>
</dbReference>
<dbReference type="SMART" id="SM00949">
    <property type="entry name" value="PAZ"/>
    <property type="match status" value="1"/>
</dbReference>
<dbReference type="GO" id="GO:0034587">
    <property type="term" value="P:piRNA processing"/>
    <property type="evidence" value="ECO:0007669"/>
    <property type="project" value="UniProtKB-ARBA"/>
</dbReference>
<keyword evidence="5" id="KW-0943">RNA-mediated gene silencing</keyword>
<dbReference type="PROSITE" id="PS50821">
    <property type="entry name" value="PAZ"/>
    <property type="match status" value="1"/>
</dbReference>
<dbReference type="SUPFAM" id="SSF101690">
    <property type="entry name" value="PAZ domain"/>
    <property type="match status" value="1"/>
</dbReference>
<dbReference type="STRING" id="1661398.A0A482W0W1"/>
<dbReference type="Gene3D" id="2.170.260.10">
    <property type="entry name" value="paz domain"/>
    <property type="match status" value="1"/>
</dbReference>
<proteinExistence type="inferred from homology"/>
<dbReference type="GO" id="GO:0005737">
    <property type="term" value="C:cytoplasm"/>
    <property type="evidence" value="ECO:0007669"/>
    <property type="project" value="UniProtKB-SubCell"/>
</dbReference>
<name>A0A482W0W1_ASBVE</name>
<keyword evidence="9" id="KW-1185">Reference proteome</keyword>
<dbReference type="CDD" id="cd02845">
    <property type="entry name" value="PAZ_piwi_like"/>
    <property type="match status" value="1"/>
</dbReference>
<dbReference type="PANTHER" id="PTHR22891">
    <property type="entry name" value="EUKARYOTIC TRANSLATION INITIATION FACTOR 2C"/>
    <property type="match status" value="1"/>
</dbReference>
<evidence type="ECO:0000256" key="1">
    <source>
        <dbReference type="ARBA" id="ARBA00004496"/>
    </source>
</evidence>
<dbReference type="Gene3D" id="3.40.50.2300">
    <property type="match status" value="1"/>
</dbReference>
<comment type="subcellular location">
    <subcellularLocation>
        <location evidence="1">Cytoplasm</location>
    </subcellularLocation>
</comment>
<dbReference type="InterPro" id="IPR012337">
    <property type="entry name" value="RNaseH-like_sf"/>
</dbReference>
<dbReference type="OrthoDB" id="445936at2759"/>
<keyword evidence="3" id="KW-0963">Cytoplasm</keyword>
<evidence type="ECO:0000313" key="9">
    <source>
        <dbReference type="Proteomes" id="UP000292052"/>
    </source>
</evidence>
<sequence>QRGVPLKVSANYIRLEVEKDRGVFEYEVRFRPDIDAKSNRIKLVNQALGELSTTKVYDGDACLYLPAQVFSDKQEFVGVIPNTNEQVTTLIVYKRKKKMCECIHLYNVLFKRIMHILLYTKMGRNYFSPDHRFIVPQHKLEVFPGYAISVDEMEDGLMVCLDTQHRVIRSQTVYELFHELRATNPRNFKEFATKNIIGACILTRYNNKTYIVDDIAWDMSPQNTFETRNSSACTFIDYYKHHHNITIQDVDQPLLISRQTKNINGVKVENMLCLIPELSYLTGLTDAMRSDFKVMKDVAAFTRITPNQRMLALRTYLQRVQESEMAQKVLGGWGLRISGGTTELNARVLPQEAIYFGGPQAEERKYTGGTDWNKAVIDNRITGPVDIITWQLFYTQRDQRYAVNFAQTITRLAKGMGCVIRDPQHIVLNDDRTETYMAAVRDNTTTNV</sequence>
<keyword evidence="2" id="KW-0217">Developmental protein</keyword>
<dbReference type="Proteomes" id="UP000292052">
    <property type="component" value="Unassembled WGS sequence"/>
</dbReference>
<feature type="non-terminal residue" evidence="8">
    <location>
        <position position="448"/>
    </location>
</feature>
<dbReference type="Pfam" id="PF23278">
    <property type="entry name" value="Piwi_N"/>
    <property type="match status" value="1"/>
</dbReference>
<dbReference type="SUPFAM" id="SSF53098">
    <property type="entry name" value="Ribonuclease H-like"/>
    <property type="match status" value="1"/>
</dbReference>
<dbReference type="FunFam" id="2.170.260.10:FF:000003">
    <property type="entry name" value="Piwi-like RNA-mediated gene silencing 2"/>
    <property type="match status" value="1"/>
</dbReference>
<feature type="non-terminal residue" evidence="8">
    <location>
        <position position="1"/>
    </location>
</feature>